<dbReference type="Proteomes" id="UP000178129">
    <property type="component" value="Unassembled WGS sequence"/>
</dbReference>
<evidence type="ECO:0000313" key="5">
    <source>
        <dbReference type="EMBL" id="CZS97405.1"/>
    </source>
</evidence>
<comment type="caution">
    <text evidence="5">The sequence shown here is derived from an EMBL/GenBank/DDBJ whole genome shotgun (WGS) entry which is preliminary data.</text>
</comment>
<evidence type="ECO:0000256" key="1">
    <source>
        <dbReference type="ARBA" id="ARBA00022593"/>
    </source>
</evidence>
<evidence type="ECO:0000256" key="3">
    <source>
        <dbReference type="ARBA" id="ARBA00023140"/>
    </source>
</evidence>
<comment type="subcellular location">
    <subcellularLocation>
        <location evidence="4">Peroxisome membrane</location>
    </subcellularLocation>
</comment>
<dbReference type="InParanoid" id="A0A1E1KH67"/>
<dbReference type="PANTHER" id="PTHR12652">
    <property type="entry name" value="PEROXISOMAL BIOGENESIS FACTOR 11"/>
    <property type="match status" value="1"/>
</dbReference>
<evidence type="ECO:0008006" key="7">
    <source>
        <dbReference type="Google" id="ProtNLM"/>
    </source>
</evidence>
<proteinExistence type="predicted"/>
<dbReference type="InterPro" id="IPR008733">
    <property type="entry name" value="PEX11"/>
</dbReference>
<sequence length="311" mass="35262">MSEISGIPPPDTTPSKALPIEIPLPHPRPPRLPSFMRNFRAWLPLYLSKTDENLTRLSKILSTPAGTDKLLLTTCYTSLLTSSVLSSISLSRIRRQARLVIEKAIALPPDTTLYISTTDIRPSRLLVISARLKALSSLISDFRIFARLWGLLGMYSWGKQVWSQDGGDQVVRSIAGVQVLSNIAFQYLENMAYLSSKGVWDWSPEKQGKAWVWSSRFWAAHVLLDLVRLGRERSVQRKVVRFKGREEEAEKDEEEFWARWRRQLVINLAYAPLTVHWSLEKGLVGEFWVGVFGSVAGLAGLRDLWRKSGLS</sequence>
<name>A0A1E1KH67_9HELO</name>
<reference evidence="6" key="1">
    <citation type="submission" date="2016-03" db="EMBL/GenBank/DDBJ databases">
        <authorList>
            <person name="Ploux O."/>
        </authorList>
    </citation>
    <scope>NUCLEOTIDE SEQUENCE [LARGE SCALE GENOMIC DNA]</scope>
    <source>
        <strain evidence="6">UK7</strain>
    </source>
</reference>
<gene>
    <name evidence="5" type="ORF">RCO7_00250</name>
</gene>
<evidence type="ECO:0000313" key="6">
    <source>
        <dbReference type="Proteomes" id="UP000178129"/>
    </source>
</evidence>
<accession>A0A1E1KH67</accession>
<dbReference type="STRING" id="914237.A0A1E1KH67"/>
<dbReference type="GO" id="GO:0016559">
    <property type="term" value="P:peroxisome fission"/>
    <property type="evidence" value="ECO:0007669"/>
    <property type="project" value="InterPro"/>
</dbReference>
<evidence type="ECO:0000256" key="2">
    <source>
        <dbReference type="ARBA" id="ARBA00023136"/>
    </source>
</evidence>
<dbReference type="GO" id="GO:0005778">
    <property type="term" value="C:peroxisomal membrane"/>
    <property type="evidence" value="ECO:0007669"/>
    <property type="project" value="UniProtKB-SubCell"/>
</dbReference>
<evidence type="ECO:0000256" key="4">
    <source>
        <dbReference type="ARBA" id="ARBA00046271"/>
    </source>
</evidence>
<dbReference type="PANTHER" id="PTHR12652:SF25">
    <property type="entry name" value="MICROBODY (PEROXISOME) PROLIFERATION PROTEIN PEROXIN 11C (EUROFUNG)"/>
    <property type="match status" value="1"/>
</dbReference>
<keyword evidence="3" id="KW-0576">Peroxisome</keyword>
<keyword evidence="1" id="KW-0962">Peroxisome biogenesis</keyword>
<keyword evidence="2" id="KW-0472">Membrane</keyword>
<protein>
    <recommendedName>
        <fullName evidence="7">Peroxin 11C</fullName>
    </recommendedName>
</protein>
<organism evidence="5 6">
    <name type="scientific">Rhynchosporium graminicola</name>
    <dbReference type="NCBI Taxonomy" id="2792576"/>
    <lineage>
        <taxon>Eukaryota</taxon>
        <taxon>Fungi</taxon>
        <taxon>Dikarya</taxon>
        <taxon>Ascomycota</taxon>
        <taxon>Pezizomycotina</taxon>
        <taxon>Leotiomycetes</taxon>
        <taxon>Helotiales</taxon>
        <taxon>Ploettnerulaceae</taxon>
        <taxon>Rhynchosporium</taxon>
    </lineage>
</organism>
<keyword evidence="6" id="KW-1185">Reference proteome</keyword>
<dbReference type="Pfam" id="PF05648">
    <property type="entry name" value="PEX11"/>
    <property type="match status" value="1"/>
</dbReference>
<dbReference type="EMBL" id="FJUW01000013">
    <property type="protein sequence ID" value="CZS97405.1"/>
    <property type="molecule type" value="Genomic_DNA"/>
</dbReference>
<dbReference type="AlphaFoldDB" id="A0A1E1KH67"/>